<evidence type="ECO:0000313" key="2">
    <source>
        <dbReference type="Proteomes" id="UP001345219"/>
    </source>
</evidence>
<sequence>MLGEISIFICYKLRAAPEKQLQYENVAYGSHLFVIQNWDAAIFHASFGRLLGEPRSSSMNLHESWAPLQFFHMLVVIILIRNLSGFEVTSLIQSLLLFIK</sequence>
<keyword evidence="2" id="KW-1185">Reference proteome</keyword>
<accession>A0AAN7JN04</accession>
<dbReference type="Proteomes" id="UP001345219">
    <property type="component" value="Chromosome 4"/>
</dbReference>
<proteinExistence type="predicted"/>
<comment type="caution">
    <text evidence="1">The sequence shown here is derived from an EMBL/GenBank/DDBJ whole genome shotgun (WGS) entry which is preliminary data.</text>
</comment>
<dbReference type="AlphaFoldDB" id="A0AAN7JN04"/>
<reference evidence="1 2" key="1">
    <citation type="journal article" date="2023" name="Hortic Res">
        <title>Pangenome of water caltrop reveals structural variations and asymmetric subgenome divergence after allopolyploidization.</title>
        <authorList>
            <person name="Zhang X."/>
            <person name="Chen Y."/>
            <person name="Wang L."/>
            <person name="Yuan Y."/>
            <person name="Fang M."/>
            <person name="Shi L."/>
            <person name="Lu R."/>
            <person name="Comes H.P."/>
            <person name="Ma Y."/>
            <person name="Chen Y."/>
            <person name="Huang G."/>
            <person name="Zhou Y."/>
            <person name="Zheng Z."/>
            <person name="Qiu Y."/>
        </authorList>
    </citation>
    <scope>NUCLEOTIDE SEQUENCE [LARGE SCALE GENOMIC DNA]</scope>
    <source>
        <tissue evidence="1">Roots</tissue>
    </source>
</reference>
<protein>
    <submittedName>
        <fullName evidence="1">Uncharacterized protein</fullName>
    </submittedName>
</protein>
<dbReference type="EMBL" id="JAXIOK010000017">
    <property type="protein sequence ID" value="KAK4750426.1"/>
    <property type="molecule type" value="Genomic_DNA"/>
</dbReference>
<organism evidence="1 2">
    <name type="scientific">Trapa incisa</name>
    <dbReference type="NCBI Taxonomy" id="236973"/>
    <lineage>
        <taxon>Eukaryota</taxon>
        <taxon>Viridiplantae</taxon>
        <taxon>Streptophyta</taxon>
        <taxon>Embryophyta</taxon>
        <taxon>Tracheophyta</taxon>
        <taxon>Spermatophyta</taxon>
        <taxon>Magnoliopsida</taxon>
        <taxon>eudicotyledons</taxon>
        <taxon>Gunneridae</taxon>
        <taxon>Pentapetalae</taxon>
        <taxon>rosids</taxon>
        <taxon>malvids</taxon>
        <taxon>Myrtales</taxon>
        <taxon>Lythraceae</taxon>
        <taxon>Trapa</taxon>
    </lineage>
</organism>
<gene>
    <name evidence="1" type="ORF">SAY87_003908</name>
</gene>
<name>A0AAN7JN04_9MYRT</name>
<evidence type="ECO:0000313" key="1">
    <source>
        <dbReference type="EMBL" id="KAK4750426.1"/>
    </source>
</evidence>